<dbReference type="PANTHER" id="PTHR11078">
    <property type="entry name" value="N UTILIZATION SUBSTANCE PROTEIN B-RELATED"/>
    <property type="match status" value="1"/>
</dbReference>
<gene>
    <name evidence="6" type="primary">nusB</name>
    <name evidence="8" type="ORF">SAMN05216526_1720</name>
</gene>
<dbReference type="InterPro" id="IPR035926">
    <property type="entry name" value="NusB-like_sf"/>
</dbReference>
<accession>A0A1R3W566</accession>
<evidence type="ECO:0000256" key="1">
    <source>
        <dbReference type="ARBA" id="ARBA00005952"/>
    </source>
</evidence>
<proteinExistence type="inferred from homology"/>
<dbReference type="GO" id="GO:0003723">
    <property type="term" value="F:RNA binding"/>
    <property type="evidence" value="ECO:0007669"/>
    <property type="project" value="UniProtKB-UniRule"/>
</dbReference>
<keyword evidence="2 6" id="KW-0889">Transcription antitermination</keyword>
<feature type="domain" description="NusB/RsmB/TIM44" evidence="7">
    <location>
        <begin position="18"/>
        <end position="141"/>
    </location>
</feature>
<dbReference type="RefSeq" id="WP_076756118.1">
    <property type="nucleotide sequence ID" value="NZ_CP023018.1"/>
</dbReference>
<evidence type="ECO:0000256" key="3">
    <source>
        <dbReference type="ARBA" id="ARBA00022884"/>
    </source>
</evidence>
<dbReference type="SUPFAM" id="SSF48013">
    <property type="entry name" value="NusB-like"/>
    <property type="match status" value="1"/>
</dbReference>
<dbReference type="InterPro" id="IPR011605">
    <property type="entry name" value="NusB_fam"/>
</dbReference>
<reference evidence="8 9" key="1">
    <citation type="submission" date="2017-01" db="EMBL/GenBank/DDBJ databases">
        <authorList>
            <person name="Mah S.A."/>
            <person name="Swanson W.J."/>
            <person name="Moy G.W."/>
            <person name="Vacquier V.D."/>
        </authorList>
    </citation>
    <scope>NUCLEOTIDE SEQUENCE [LARGE SCALE GENOMIC DNA]</scope>
    <source>
        <strain evidence="8 9">M9</strain>
    </source>
</reference>
<evidence type="ECO:0000259" key="7">
    <source>
        <dbReference type="Pfam" id="PF01029"/>
    </source>
</evidence>
<dbReference type="GO" id="GO:0006353">
    <property type="term" value="P:DNA-templated transcription termination"/>
    <property type="evidence" value="ECO:0007669"/>
    <property type="project" value="UniProtKB-UniRule"/>
</dbReference>
<dbReference type="InterPro" id="IPR006027">
    <property type="entry name" value="NusB_RsmB_TIM44"/>
</dbReference>
<keyword evidence="4 6" id="KW-0805">Transcription regulation</keyword>
<evidence type="ECO:0000256" key="4">
    <source>
        <dbReference type="ARBA" id="ARBA00023015"/>
    </source>
</evidence>
<comment type="similarity">
    <text evidence="1 6">Belongs to the NusB family.</text>
</comment>
<evidence type="ECO:0000256" key="5">
    <source>
        <dbReference type="ARBA" id="ARBA00023163"/>
    </source>
</evidence>
<sequence>MSSPEVAAHRRYVHERRRSRRLAMQALYNWQLTQYEPKDILLEFREDPEMAKADVDYFRKLFLGVSACADDLNDKLTPCLDRPLAQIDPVELAILRIAAYELLYCPEVPTPVVINEAVSLAKKFGAEQGYGFVNGVLEKLAGDTERTL</sequence>
<dbReference type="Pfam" id="PF01029">
    <property type="entry name" value="NusB"/>
    <property type="match status" value="1"/>
</dbReference>
<dbReference type="GO" id="GO:0005829">
    <property type="term" value="C:cytosol"/>
    <property type="evidence" value="ECO:0007669"/>
    <property type="project" value="TreeGrafter"/>
</dbReference>
<dbReference type="AlphaFoldDB" id="A0A1R3W566"/>
<name>A0A1R3W566_9GAMM</name>
<dbReference type="OrthoDB" id="9789556at2"/>
<evidence type="ECO:0000313" key="9">
    <source>
        <dbReference type="Proteomes" id="UP000223759"/>
    </source>
</evidence>
<evidence type="ECO:0000313" key="8">
    <source>
        <dbReference type="EMBL" id="SIT72731.1"/>
    </source>
</evidence>
<dbReference type="STRING" id="233100.SAMN05216526_1720"/>
<dbReference type="Gene3D" id="1.10.940.10">
    <property type="entry name" value="NusB-like"/>
    <property type="match status" value="1"/>
</dbReference>
<organism evidence="8 9">
    <name type="scientific">Ectothiorhodosinus mongolicus</name>
    <dbReference type="NCBI Taxonomy" id="233100"/>
    <lineage>
        <taxon>Bacteria</taxon>
        <taxon>Pseudomonadati</taxon>
        <taxon>Pseudomonadota</taxon>
        <taxon>Gammaproteobacteria</taxon>
        <taxon>Chromatiales</taxon>
        <taxon>Ectothiorhodospiraceae</taxon>
        <taxon>Ectothiorhodosinus</taxon>
    </lineage>
</organism>
<comment type="function">
    <text evidence="6">Involved in transcription antitermination. Required for transcription of ribosomal RNA (rRNA) genes. Binds specifically to the boxA antiterminator sequence of the ribosomal RNA (rrn) operons.</text>
</comment>
<protein>
    <recommendedName>
        <fullName evidence="6">Transcription antitermination protein NusB</fullName>
    </recommendedName>
    <alternativeName>
        <fullName evidence="6">Antitermination factor NusB</fullName>
    </alternativeName>
</protein>
<dbReference type="GO" id="GO:0031564">
    <property type="term" value="P:transcription antitermination"/>
    <property type="evidence" value="ECO:0007669"/>
    <property type="project" value="UniProtKB-KW"/>
</dbReference>
<dbReference type="NCBIfam" id="TIGR01951">
    <property type="entry name" value="nusB"/>
    <property type="match status" value="1"/>
</dbReference>
<dbReference type="PANTHER" id="PTHR11078:SF3">
    <property type="entry name" value="ANTITERMINATION NUSB DOMAIN-CONTAINING PROTEIN"/>
    <property type="match status" value="1"/>
</dbReference>
<evidence type="ECO:0000256" key="2">
    <source>
        <dbReference type="ARBA" id="ARBA00022814"/>
    </source>
</evidence>
<keyword evidence="5 6" id="KW-0804">Transcription</keyword>
<keyword evidence="9" id="KW-1185">Reference proteome</keyword>
<dbReference type="EMBL" id="FTPK01000003">
    <property type="protein sequence ID" value="SIT72731.1"/>
    <property type="molecule type" value="Genomic_DNA"/>
</dbReference>
<keyword evidence="3 6" id="KW-0694">RNA-binding</keyword>
<dbReference type="HAMAP" id="MF_00073">
    <property type="entry name" value="NusB"/>
    <property type="match status" value="1"/>
</dbReference>
<dbReference type="Proteomes" id="UP000223759">
    <property type="component" value="Unassembled WGS sequence"/>
</dbReference>
<evidence type="ECO:0000256" key="6">
    <source>
        <dbReference type="HAMAP-Rule" id="MF_00073"/>
    </source>
</evidence>